<evidence type="ECO:0000313" key="1">
    <source>
        <dbReference type="EMBL" id="MBQ0827712.1"/>
    </source>
</evidence>
<comment type="caution">
    <text evidence="1">The sequence shown here is derived from an EMBL/GenBank/DDBJ whole genome shotgun (WGS) entry which is preliminary data.</text>
</comment>
<sequence length="106" mass="11768">MVRRIPRRYFIHKITVEPYRGESSVGQTFGPPVEVRCFLDEQTRVVRSPGGEQVTSTSTVFADLDAIAPPQSLATLPDGRKTKVIQSKRRDGAGLGTPNHLEIHLE</sequence>
<dbReference type="RefSeq" id="WP_210872312.1">
    <property type="nucleotide sequence ID" value="NZ_JAGPNL010000003.1"/>
</dbReference>
<organism evidence="1 2">
    <name type="scientific">Streptomyces tagetis</name>
    <dbReference type="NCBI Taxonomy" id="2820809"/>
    <lineage>
        <taxon>Bacteria</taxon>
        <taxon>Bacillati</taxon>
        <taxon>Actinomycetota</taxon>
        <taxon>Actinomycetes</taxon>
        <taxon>Kitasatosporales</taxon>
        <taxon>Streptomycetaceae</taxon>
        <taxon>Streptomyces</taxon>
    </lineage>
</organism>
<reference evidence="1" key="1">
    <citation type="submission" date="2021-04" db="EMBL/GenBank/DDBJ databases">
        <title>Genome seq and assembly of Streptomyces sp. RG38.</title>
        <authorList>
            <person name="Chhetri G."/>
        </authorList>
    </citation>
    <scope>NUCLEOTIDE SEQUENCE</scope>
    <source>
        <strain evidence="1">RG38</strain>
    </source>
</reference>
<dbReference type="Proteomes" id="UP000677875">
    <property type="component" value="Unassembled WGS sequence"/>
</dbReference>
<proteinExistence type="predicted"/>
<protein>
    <submittedName>
        <fullName evidence="1">Uncharacterized protein</fullName>
    </submittedName>
</protein>
<evidence type="ECO:0000313" key="2">
    <source>
        <dbReference type="Proteomes" id="UP000677875"/>
    </source>
</evidence>
<dbReference type="AlphaFoldDB" id="A0A941B2Z8"/>
<name>A0A941B2Z8_9ACTN</name>
<keyword evidence="2" id="KW-1185">Reference proteome</keyword>
<accession>A0A941B2Z8</accession>
<gene>
    <name evidence="1" type="ORF">J5Y05_14505</name>
</gene>
<dbReference type="EMBL" id="JAGPNL010000003">
    <property type="protein sequence ID" value="MBQ0827712.1"/>
    <property type="molecule type" value="Genomic_DNA"/>
</dbReference>